<gene>
    <name evidence="1" type="ORF">Cboi02_000210400</name>
</gene>
<dbReference type="EMBL" id="BSXN01000590">
    <property type="protein sequence ID" value="GME69139.1"/>
    <property type="molecule type" value="Genomic_DNA"/>
</dbReference>
<comment type="caution">
    <text evidence="1">The sequence shown here is derived from an EMBL/GenBank/DDBJ whole genome shotgun (WGS) entry which is preliminary data.</text>
</comment>
<organism evidence="1 2">
    <name type="scientific">Candida boidinii</name>
    <name type="common">Yeast</name>
    <dbReference type="NCBI Taxonomy" id="5477"/>
    <lineage>
        <taxon>Eukaryota</taxon>
        <taxon>Fungi</taxon>
        <taxon>Dikarya</taxon>
        <taxon>Ascomycota</taxon>
        <taxon>Saccharomycotina</taxon>
        <taxon>Pichiomycetes</taxon>
        <taxon>Pichiales</taxon>
        <taxon>Pichiaceae</taxon>
        <taxon>Ogataea</taxon>
        <taxon>Ogataea/Candida clade</taxon>
    </lineage>
</organism>
<evidence type="ECO:0000313" key="2">
    <source>
        <dbReference type="Proteomes" id="UP001165120"/>
    </source>
</evidence>
<reference evidence="1" key="1">
    <citation type="submission" date="2023-04" db="EMBL/GenBank/DDBJ databases">
        <title>Candida boidinii NBRC 10035.</title>
        <authorList>
            <person name="Ichikawa N."/>
            <person name="Sato H."/>
            <person name="Tonouchi N."/>
        </authorList>
    </citation>
    <scope>NUCLEOTIDE SEQUENCE</scope>
    <source>
        <strain evidence="1">NBRC 10035</strain>
    </source>
</reference>
<proteinExistence type="predicted"/>
<dbReference type="AlphaFoldDB" id="A0A9W6W924"/>
<dbReference type="Pfam" id="PF07958">
    <property type="entry name" value="DUF1688"/>
    <property type="match status" value="1"/>
</dbReference>
<dbReference type="PANTHER" id="PTHR31687:SF3">
    <property type="entry name" value="PROTEIN URG3"/>
    <property type="match status" value="1"/>
</dbReference>
<dbReference type="PANTHER" id="PTHR31687">
    <property type="match status" value="1"/>
</dbReference>
<keyword evidence="2" id="KW-1185">Reference proteome</keyword>
<evidence type="ECO:0000313" key="1">
    <source>
        <dbReference type="EMBL" id="GME69139.1"/>
    </source>
</evidence>
<dbReference type="Proteomes" id="UP001165120">
    <property type="component" value="Unassembled WGS sequence"/>
</dbReference>
<name>A0A9W6W924_CANBO</name>
<protein>
    <submittedName>
        <fullName evidence="1">Unnamed protein product</fullName>
    </submittedName>
</protein>
<sequence>MNQDLDQSEQIKYLQSIKSVRETNLCTKDLILDNKLENFDVDLSKLDSIVEFVINTIKSSFPDNESLLTIPVHGRYQHFEVGGKPRLTNLIENEFAKIDELEICRKLIDLFIVSVLLDAGAGNLWKYNEDGVEIGRSEGIAIASFHMFTNGDFSSLSSSGDDGLGKYQVNGDKLVNFTSDELTKGFQVDEITNPLEGFDGRVKLIKQLGVALTNSEIFFGKDSRPGNLVDYLISKSELIDGQYEIELEELWNCLMTGFSSIWPEDGRIKVYGKVIGDAWFLKNRENYSKKILNVKDDELLDSNKIVTFHKLTQWLTYSLFLPLIKYGKFKIKNSDLMTGLPEYRNGGLFVDFKLLNLKNEKLEQGLKLSKEINSKTLNIPTFIPSDDVIVEWRSCTICLLDYILPIINEKLEIKGTKYELSLPQLIEAGSWKSGRLIAKELRPESSGPPIDLLADGTVF</sequence>
<accession>A0A9W6W924</accession>
<dbReference type="InterPro" id="IPR012469">
    <property type="entry name" value="DUF1688"/>
</dbReference>